<evidence type="ECO:0000313" key="3">
    <source>
        <dbReference type="Proteomes" id="UP000053859"/>
    </source>
</evidence>
<dbReference type="AlphaFoldDB" id="A0A0K8PZK5"/>
<dbReference type="Proteomes" id="UP000053859">
    <property type="component" value="Unassembled WGS sequence"/>
</dbReference>
<evidence type="ECO:0000256" key="1">
    <source>
        <dbReference type="SAM" id="MobiDB-lite"/>
    </source>
</evidence>
<keyword evidence="3" id="KW-1185">Reference proteome</keyword>
<feature type="region of interest" description="Disordered" evidence="1">
    <location>
        <begin position="14"/>
        <end position="43"/>
    </location>
</feature>
<feature type="compositionally biased region" description="Gly residues" evidence="1">
    <location>
        <begin position="34"/>
        <end position="43"/>
    </location>
</feature>
<accession>A0A0K8PZK5</accession>
<reference evidence="2" key="1">
    <citation type="journal article" date="2015" name="Genome Announc.">
        <title>Draft Genome Sequence of Thiostrepton-Producing Streptomyces azureus ATCC 14921.</title>
        <authorList>
            <person name="Sakihara K."/>
            <person name="Maeda J."/>
            <person name="Tashiro K."/>
            <person name="Fujino Y."/>
            <person name="Kuhara S."/>
            <person name="Ohshima T."/>
            <person name="Ogata S."/>
            <person name="Doi K."/>
        </authorList>
    </citation>
    <scope>NUCLEOTIDE SEQUENCE [LARGE SCALE GENOMIC DNA]</scope>
    <source>
        <strain evidence="2">ATCC14921</strain>
    </source>
</reference>
<proteinExistence type="predicted"/>
<gene>
    <name evidence="2" type="ORF">SAZU_8029</name>
</gene>
<protein>
    <submittedName>
        <fullName evidence="2">Uncharacterized protein</fullName>
    </submittedName>
</protein>
<organism evidence="2 3">
    <name type="scientific">Streptomyces azureus</name>
    <dbReference type="NCBI Taxonomy" id="146537"/>
    <lineage>
        <taxon>Bacteria</taxon>
        <taxon>Bacillati</taxon>
        <taxon>Actinomycetota</taxon>
        <taxon>Actinomycetes</taxon>
        <taxon>Kitasatosporales</taxon>
        <taxon>Streptomycetaceae</taxon>
        <taxon>Streptomyces</taxon>
    </lineage>
</organism>
<evidence type="ECO:0000313" key="2">
    <source>
        <dbReference type="EMBL" id="GAP53148.1"/>
    </source>
</evidence>
<dbReference type="PATRIC" id="fig|146537.3.peg.8484"/>
<name>A0A0K8PZK5_STRAJ</name>
<dbReference type="EMBL" id="DF968533">
    <property type="protein sequence ID" value="GAP53148.1"/>
    <property type="molecule type" value="Genomic_DNA"/>
</dbReference>
<sequence>MSDAVVREFKKLDDELANQVSDATKTEDKRGGKGSKGNGGGGK</sequence>